<evidence type="ECO:0000259" key="2">
    <source>
        <dbReference type="PROSITE" id="PS50057"/>
    </source>
</evidence>
<name>A0A9Q0LGJ6_ANAIG</name>
<dbReference type="Pfam" id="PF00373">
    <property type="entry name" value="FERM_M"/>
    <property type="match status" value="1"/>
</dbReference>
<dbReference type="AlphaFoldDB" id="A0A9Q0LGJ6"/>
<evidence type="ECO:0000256" key="1">
    <source>
        <dbReference type="SAM" id="MobiDB-lite"/>
    </source>
</evidence>
<dbReference type="Gene3D" id="2.30.29.30">
    <property type="entry name" value="Pleckstrin-homology domain (PH domain)/Phosphotyrosine-binding domain (PTB)"/>
    <property type="match status" value="1"/>
</dbReference>
<dbReference type="CDD" id="cd14473">
    <property type="entry name" value="FERM_B-lobe"/>
    <property type="match status" value="1"/>
</dbReference>
<evidence type="ECO:0000313" key="3">
    <source>
        <dbReference type="EMBL" id="KAJ5072482.1"/>
    </source>
</evidence>
<sequence length="796" mass="91587">MSLSLRVIFNEKKFNKKMKFKSESKGSEVKEMIGKKITKNFDTKNYHLFIPHEKEGEFIPGEWIKETETLSSYGLINGSIIELKTFLIKIRVKTLSNTENILDINLQENVSNVISQIHKELSLPNPIEYYSLAKCGEFEYETKVLEKSKTLFEQDVCDGSAIIKCVESFYFEKFDQSFNEGDALTTRFECFRKNILSGNHLVGLDDALNFAALEMQIQIGNHDEKKHKPSFIKPKLYLSPLWVLVEGIEKDLIHAHSLIVGMSEKVAKERFVFHVYATKPFSTNFYNTKELVSKKKYKPFVVGITPEALIKYTEDRKTILSIIKIIDIKRFATTINSITFHYLNRAEKFQSFQFFCDQIMEIEELVKNYLSAAVKKKKANLLIQKQIDSQGKTESEYKPSQNKSHKLITESSKYQLEKLKESQNEVIQQSDIGFTNTQINQEILHSTQQLQDISFVSKSNITTRRDRDEFMTSNINEENQNSQPTDYSTISNDLDMSQLLSQKIDSNDLNAFISSKPNTSGNQFQSDYGISKPEQAFMSGNFQSEFETSNIENLMSTNYSEFTSQFGVADPQQISSPNLTTQQETKPNPQFIPQLPHDFSPHNKFDPSPLDFSTQSIEDLLKSDLTTMNQNQNQNQNQSNQTLQFMKTKIQSDLEKANSQTDIQQDPRLTTTALNSFLNTNYLNTTRINPIELNSTIMRSANFVKSFSIFVQIPESNEQSVHIGNVSTFIVNNSVNNLPQEINIREFLSKDSKFQIPNEYIVLNELANNTFIAFTKSQSKLQPNFENYKTRLSFFE</sequence>
<protein>
    <submittedName>
        <fullName evidence="3">Rhea isoform b</fullName>
    </submittedName>
</protein>
<comment type="caution">
    <text evidence="3">The sequence shown here is derived from an EMBL/GenBank/DDBJ whole genome shotgun (WGS) entry which is preliminary data.</text>
</comment>
<evidence type="ECO:0000313" key="4">
    <source>
        <dbReference type="Proteomes" id="UP001149090"/>
    </source>
</evidence>
<dbReference type="Gene3D" id="1.20.80.10">
    <property type="match status" value="1"/>
</dbReference>
<proteinExistence type="predicted"/>
<reference evidence="3" key="1">
    <citation type="submission" date="2022-10" db="EMBL/GenBank/DDBJ databases">
        <title>Novel sulphate-reducing endosymbionts in the free-living metamonad Anaeramoeba.</title>
        <authorList>
            <person name="Jerlstrom-Hultqvist J."/>
            <person name="Cepicka I."/>
            <person name="Gallot-Lavallee L."/>
            <person name="Salas-Leiva D."/>
            <person name="Curtis B.A."/>
            <person name="Zahonova K."/>
            <person name="Pipaliya S."/>
            <person name="Dacks J."/>
            <person name="Roger A.J."/>
        </authorList>
    </citation>
    <scope>NUCLEOTIDE SEQUENCE</scope>
    <source>
        <strain evidence="3">BMAN</strain>
    </source>
</reference>
<dbReference type="SUPFAM" id="SSF54236">
    <property type="entry name" value="Ubiquitin-like"/>
    <property type="match status" value="1"/>
</dbReference>
<dbReference type="InterPro" id="IPR011993">
    <property type="entry name" value="PH-like_dom_sf"/>
</dbReference>
<keyword evidence="4" id="KW-1185">Reference proteome</keyword>
<dbReference type="Gene3D" id="3.10.20.90">
    <property type="entry name" value="Phosphatidylinositol 3-kinase Catalytic Subunit, Chain A, domain 1"/>
    <property type="match status" value="1"/>
</dbReference>
<dbReference type="PROSITE" id="PS50057">
    <property type="entry name" value="FERM_3"/>
    <property type="match status" value="1"/>
</dbReference>
<dbReference type="InterPro" id="IPR035963">
    <property type="entry name" value="FERM_2"/>
</dbReference>
<dbReference type="SMART" id="SM00295">
    <property type="entry name" value="B41"/>
    <property type="match status" value="1"/>
</dbReference>
<dbReference type="InterPro" id="IPR032425">
    <property type="entry name" value="FERM_f0"/>
</dbReference>
<feature type="region of interest" description="Disordered" evidence="1">
    <location>
        <begin position="570"/>
        <end position="589"/>
    </location>
</feature>
<dbReference type="EMBL" id="JAPDFW010000081">
    <property type="protein sequence ID" value="KAJ5072482.1"/>
    <property type="molecule type" value="Genomic_DNA"/>
</dbReference>
<dbReference type="CDD" id="cd17039">
    <property type="entry name" value="Ubl_ubiquitin_like"/>
    <property type="match status" value="1"/>
</dbReference>
<dbReference type="GO" id="GO:0030036">
    <property type="term" value="P:actin cytoskeleton organization"/>
    <property type="evidence" value="ECO:0007669"/>
    <property type="project" value="TreeGrafter"/>
</dbReference>
<dbReference type="SUPFAM" id="SSF47031">
    <property type="entry name" value="Second domain of FERM"/>
    <property type="match status" value="1"/>
</dbReference>
<dbReference type="Pfam" id="PF16511">
    <property type="entry name" value="FERM_f0"/>
    <property type="match status" value="1"/>
</dbReference>
<feature type="compositionally biased region" description="Polar residues" evidence="1">
    <location>
        <begin position="570"/>
        <end position="588"/>
    </location>
</feature>
<dbReference type="Proteomes" id="UP001149090">
    <property type="component" value="Unassembled WGS sequence"/>
</dbReference>
<accession>A0A9Q0LGJ6</accession>
<dbReference type="InterPro" id="IPR019749">
    <property type="entry name" value="Band_41_domain"/>
</dbReference>
<dbReference type="InterPro" id="IPR000299">
    <property type="entry name" value="FERM_domain"/>
</dbReference>
<dbReference type="InterPro" id="IPR014352">
    <property type="entry name" value="FERM/acyl-CoA-bd_prot_sf"/>
</dbReference>
<dbReference type="GO" id="GO:0005737">
    <property type="term" value="C:cytoplasm"/>
    <property type="evidence" value="ECO:0007669"/>
    <property type="project" value="TreeGrafter"/>
</dbReference>
<dbReference type="PANTHER" id="PTHR19981:SF1">
    <property type="entry name" value="RHEA, ISOFORM B"/>
    <property type="match status" value="1"/>
</dbReference>
<dbReference type="InterPro" id="IPR019748">
    <property type="entry name" value="FERM_central"/>
</dbReference>
<feature type="domain" description="FERM" evidence="2">
    <location>
        <begin position="88"/>
        <end position="377"/>
    </location>
</feature>
<dbReference type="GO" id="GO:0098609">
    <property type="term" value="P:cell-cell adhesion"/>
    <property type="evidence" value="ECO:0007669"/>
    <property type="project" value="TreeGrafter"/>
</dbReference>
<dbReference type="OrthoDB" id="10262320at2759"/>
<organism evidence="3 4">
    <name type="scientific">Anaeramoeba ignava</name>
    <name type="common">Anaerobic marine amoeba</name>
    <dbReference type="NCBI Taxonomy" id="1746090"/>
    <lineage>
        <taxon>Eukaryota</taxon>
        <taxon>Metamonada</taxon>
        <taxon>Anaeramoebidae</taxon>
        <taxon>Anaeramoeba</taxon>
    </lineage>
</organism>
<dbReference type="PANTHER" id="PTHR19981">
    <property type="entry name" value="TALIN"/>
    <property type="match status" value="1"/>
</dbReference>
<dbReference type="GO" id="GO:0005886">
    <property type="term" value="C:plasma membrane"/>
    <property type="evidence" value="ECO:0007669"/>
    <property type="project" value="TreeGrafter"/>
</dbReference>
<gene>
    <name evidence="3" type="ORF">M0811_01497</name>
</gene>
<dbReference type="InterPro" id="IPR029071">
    <property type="entry name" value="Ubiquitin-like_domsf"/>
</dbReference>